<evidence type="ECO:0000313" key="8">
    <source>
        <dbReference type="Proteomes" id="UP000004949"/>
    </source>
</evidence>
<keyword evidence="3" id="KW-0564">Palmitate</keyword>
<proteinExistence type="predicted"/>
<feature type="domain" description="C-type lysozyme inhibitor" evidence="6">
    <location>
        <begin position="69"/>
        <end position="130"/>
    </location>
</feature>
<evidence type="ECO:0000256" key="5">
    <source>
        <dbReference type="SAM" id="SignalP"/>
    </source>
</evidence>
<dbReference type="Pfam" id="PF09864">
    <property type="entry name" value="MliC"/>
    <property type="match status" value="1"/>
</dbReference>
<reference evidence="7 8" key="1">
    <citation type="submission" date="2011-10" db="EMBL/GenBank/DDBJ databases">
        <title>Genome sequence of Gluconobacter morbifer G707, isolated from Drosophila gut.</title>
        <authorList>
            <person name="Lee W.-J."/>
            <person name="Kim E.-K."/>
        </authorList>
    </citation>
    <scope>NUCLEOTIDE SEQUENCE [LARGE SCALE GENOMIC DNA]</scope>
    <source>
        <strain evidence="7 8">G707</strain>
    </source>
</reference>
<dbReference type="PATRIC" id="fig|1088869.3.peg.144"/>
<protein>
    <recommendedName>
        <fullName evidence="6">C-type lysozyme inhibitor domain-containing protein</fullName>
    </recommendedName>
</protein>
<sequence length="140" mass="14797">MMAKLLGVLLFAWAVVASAALAAPSTPSAALTIPLSPAQTVSNQTVTYRCDDGQPKAAAGEALRRELPKEKLNARYINAGDVSLATLPVKGTTQVFANVIAADGAKYVAGPYVWWNKGMEATFFDAMSGDVRIICHQVSK</sequence>
<evidence type="ECO:0000256" key="3">
    <source>
        <dbReference type="ARBA" id="ARBA00023139"/>
    </source>
</evidence>
<keyword evidence="2" id="KW-0472">Membrane</keyword>
<dbReference type="InterPro" id="IPR036328">
    <property type="entry name" value="MliC_sf"/>
</dbReference>
<dbReference type="eggNOG" id="COG3895">
    <property type="taxonomic scope" value="Bacteria"/>
</dbReference>
<feature type="signal peptide" evidence="5">
    <location>
        <begin position="1"/>
        <end position="22"/>
    </location>
</feature>
<comment type="caution">
    <text evidence="7">The sequence shown here is derived from an EMBL/GenBank/DDBJ whole genome shotgun (WGS) entry which is preliminary data.</text>
</comment>
<dbReference type="EMBL" id="AGQV01000001">
    <property type="protein sequence ID" value="EHH68837.1"/>
    <property type="molecule type" value="Genomic_DNA"/>
</dbReference>
<keyword evidence="1 5" id="KW-0732">Signal</keyword>
<name>G6XF79_9PROT</name>
<evidence type="ECO:0000256" key="4">
    <source>
        <dbReference type="ARBA" id="ARBA00023288"/>
    </source>
</evidence>
<dbReference type="Proteomes" id="UP000004949">
    <property type="component" value="Unassembled WGS sequence"/>
</dbReference>
<dbReference type="SUPFAM" id="SSF141488">
    <property type="entry name" value="YdhA-like"/>
    <property type="match status" value="1"/>
</dbReference>
<keyword evidence="4" id="KW-0449">Lipoprotein</keyword>
<keyword evidence="8" id="KW-1185">Reference proteome</keyword>
<feature type="chain" id="PRO_5003489655" description="C-type lysozyme inhibitor domain-containing protein" evidence="5">
    <location>
        <begin position="23"/>
        <end position="140"/>
    </location>
</feature>
<evidence type="ECO:0000256" key="2">
    <source>
        <dbReference type="ARBA" id="ARBA00023136"/>
    </source>
</evidence>
<evidence type="ECO:0000313" key="7">
    <source>
        <dbReference type="EMBL" id="EHH68837.1"/>
    </source>
</evidence>
<dbReference type="AlphaFoldDB" id="G6XF79"/>
<organism evidence="7 8">
    <name type="scientific">Gluconobacter morbifer G707</name>
    <dbReference type="NCBI Taxonomy" id="1088869"/>
    <lineage>
        <taxon>Bacteria</taxon>
        <taxon>Pseudomonadati</taxon>
        <taxon>Pseudomonadota</taxon>
        <taxon>Alphaproteobacteria</taxon>
        <taxon>Acetobacterales</taxon>
        <taxon>Acetobacteraceae</taxon>
        <taxon>Gluconobacter</taxon>
    </lineage>
</organism>
<gene>
    <name evidence="7" type="ORF">GMO_01440</name>
</gene>
<dbReference type="Gene3D" id="2.40.128.200">
    <property type="match status" value="1"/>
</dbReference>
<dbReference type="InterPro" id="IPR018660">
    <property type="entry name" value="MliC"/>
</dbReference>
<dbReference type="STRING" id="1088869.GMO_01440"/>
<evidence type="ECO:0000259" key="6">
    <source>
        <dbReference type="Pfam" id="PF09864"/>
    </source>
</evidence>
<evidence type="ECO:0000256" key="1">
    <source>
        <dbReference type="ARBA" id="ARBA00022729"/>
    </source>
</evidence>
<accession>G6XF79</accession>